<sequence length="248" mass="26194">MGISDVSASLFQATAAASVQARPAAAKAGTTDGTAPAAASKTDKVDLSDLASALKGDALDLFKNLSADDRTSLGKLVSSGALSADELNDALSSALKSERKKAFWQTAKEDADAGRTPDAEARQQKMQSITQRMFSETETRRAAMFASGMSMEDRMAATAQLGEEIRALQNTYDQLAGIGKPMTAYTLKGGDERFFATSKEQAAGQKLADLGFQSDSFDKVLSTLAKGFAQKYVAEEGRTEITIGPPIK</sequence>
<protein>
    <submittedName>
        <fullName evidence="2">Uncharacterized protein</fullName>
    </submittedName>
</protein>
<dbReference type="AlphaFoldDB" id="A0A235H8I9"/>
<feature type="region of interest" description="Disordered" evidence="1">
    <location>
        <begin position="106"/>
        <end position="130"/>
    </location>
</feature>
<evidence type="ECO:0000256" key="1">
    <source>
        <dbReference type="SAM" id="MobiDB-lite"/>
    </source>
</evidence>
<geneLocation type="plasmid" evidence="2">
    <name>unnamed</name>
</geneLocation>
<dbReference type="RefSeq" id="WP_094306203.1">
    <property type="nucleotide sequence ID" value="NZ_NOWT01000032.1"/>
</dbReference>
<reference evidence="2 3" key="1">
    <citation type="submission" date="2017-07" db="EMBL/GenBank/DDBJ databases">
        <title>Whole genome sequence of Azospirillum brasilense 2A1, a potential biofertilizer strain.</title>
        <authorList>
            <person name="Fontana C.A."/>
            <person name="Toffoli L.M."/>
            <person name="Salazar S.M."/>
            <person name="Puglisi E."/>
            <person name="Pedraza R."/>
            <person name="Bassi D."/>
            <person name="Cocconcelli P.S."/>
        </authorList>
    </citation>
    <scope>NUCLEOTIDE SEQUENCE [LARGE SCALE GENOMIC DNA]</scope>
    <source>
        <strain evidence="2 3">2A1</strain>
        <plasmid evidence="2">unnamed</plasmid>
    </source>
</reference>
<keyword evidence="2" id="KW-0614">Plasmid</keyword>
<comment type="caution">
    <text evidence="2">The sequence shown here is derived from an EMBL/GenBank/DDBJ whole genome shotgun (WGS) entry which is preliminary data.</text>
</comment>
<name>A0A235H8I9_AZOBR</name>
<evidence type="ECO:0000313" key="2">
    <source>
        <dbReference type="EMBL" id="OYD81525.1"/>
    </source>
</evidence>
<dbReference type="Proteomes" id="UP000215367">
    <property type="component" value="Unassembled WGS sequence"/>
</dbReference>
<gene>
    <name evidence="2" type="ORF">CHT98_25370</name>
</gene>
<accession>A0A235H8I9</accession>
<dbReference type="EMBL" id="NOWT01000032">
    <property type="protein sequence ID" value="OYD81525.1"/>
    <property type="molecule type" value="Genomic_DNA"/>
</dbReference>
<evidence type="ECO:0000313" key="3">
    <source>
        <dbReference type="Proteomes" id="UP000215367"/>
    </source>
</evidence>
<feature type="region of interest" description="Disordered" evidence="1">
    <location>
        <begin position="22"/>
        <end position="42"/>
    </location>
</feature>
<feature type="compositionally biased region" description="Basic and acidic residues" evidence="1">
    <location>
        <begin position="106"/>
        <end position="123"/>
    </location>
</feature>
<feature type="compositionally biased region" description="Low complexity" evidence="1">
    <location>
        <begin position="22"/>
        <end position="39"/>
    </location>
</feature>
<proteinExistence type="predicted"/>
<organism evidence="2 3">
    <name type="scientific">Azospirillum brasilense</name>
    <dbReference type="NCBI Taxonomy" id="192"/>
    <lineage>
        <taxon>Bacteria</taxon>
        <taxon>Pseudomonadati</taxon>
        <taxon>Pseudomonadota</taxon>
        <taxon>Alphaproteobacteria</taxon>
        <taxon>Rhodospirillales</taxon>
        <taxon>Azospirillaceae</taxon>
        <taxon>Azospirillum</taxon>
    </lineage>
</organism>